<evidence type="ECO:0000256" key="4">
    <source>
        <dbReference type="SAM" id="MobiDB-lite"/>
    </source>
</evidence>
<evidence type="ECO:0000256" key="3">
    <source>
        <dbReference type="ARBA" id="ARBA00022801"/>
    </source>
</evidence>
<keyword evidence="8" id="KW-1185">Reference proteome</keyword>
<dbReference type="OrthoDB" id="9758917at2"/>
<proteinExistence type="inferred from homology"/>
<reference evidence="8" key="1">
    <citation type="submission" date="2019-04" db="EMBL/GenBank/DDBJ databases">
        <title>Draft genome sequence of Pseudonocardiaceae bacterium SL3-2-4.</title>
        <authorList>
            <person name="Ningsih F."/>
            <person name="Yokota A."/>
            <person name="Sakai Y."/>
            <person name="Nanatani K."/>
            <person name="Yabe S."/>
            <person name="Oetari A."/>
            <person name="Sjamsuridzal W."/>
        </authorList>
    </citation>
    <scope>NUCLEOTIDE SEQUENCE [LARGE SCALE GENOMIC DNA]</scope>
    <source>
        <strain evidence="8">SL3-2-4</strain>
    </source>
</reference>
<feature type="compositionally biased region" description="Polar residues" evidence="4">
    <location>
        <begin position="24"/>
        <end position="39"/>
    </location>
</feature>
<dbReference type="PANTHER" id="PTHR43343">
    <property type="entry name" value="PEPTIDASE S12"/>
    <property type="match status" value="1"/>
</dbReference>
<dbReference type="PANTHER" id="PTHR43343:SF3">
    <property type="entry name" value="PROTEASE DO-LIKE 8, CHLOROPLASTIC"/>
    <property type="match status" value="1"/>
</dbReference>
<dbReference type="SMART" id="SM00228">
    <property type="entry name" value="PDZ"/>
    <property type="match status" value="1"/>
</dbReference>
<evidence type="ECO:0000256" key="5">
    <source>
        <dbReference type="SAM" id="Phobius"/>
    </source>
</evidence>
<dbReference type="GO" id="GO:0006508">
    <property type="term" value="P:proteolysis"/>
    <property type="evidence" value="ECO:0007669"/>
    <property type="project" value="UniProtKB-KW"/>
</dbReference>
<feature type="domain" description="PDZ" evidence="6">
    <location>
        <begin position="411"/>
        <end position="495"/>
    </location>
</feature>
<name>A0A4D4JEM3_9PSEU</name>
<accession>A0A4D4JEM3</accession>
<dbReference type="InterPro" id="IPR036034">
    <property type="entry name" value="PDZ_sf"/>
</dbReference>
<dbReference type="Proteomes" id="UP000298860">
    <property type="component" value="Unassembled WGS sequence"/>
</dbReference>
<dbReference type="GO" id="GO:0004252">
    <property type="term" value="F:serine-type endopeptidase activity"/>
    <property type="evidence" value="ECO:0007669"/>
    <property type="project" value="InterPro"/>
</dbReference>
<feature type="compositionally biased region" description="Low complexity" evidence="4">
    <location>
        <begin position="74"/>
        <end position="86"/>
    </location>
</feature>
<dbReference type="SUPFAM" id="SSF50494">
    <property type="entry name" value="Trypsin-like serine proteases"/>
    <property type="match status" value="1"/>
</dbReference>
<dbReference type="SUPFAM" id="SSF50156">
    <property type="entry name" value="PDZ domain-like"/>
    <property type="match status" value="1"/>
</dbReference>
<dbReference type="PRINTS" id="PR00834">
    <property type="entry name" value="PROTEASES2C"/>
</dbReference>
<dbReference type="InterPro" id="IPR009003">
    <property type="entry name" value="Peptidase_S1_PA"/>
</dbReference>
<feature type="region of interest" description="Disordered" evidence="4">
    <location>
        <begin position="1"/>
        <end position="148"/>
    </location>
</feature>
<keyword evidence="3" id="KW-0378">Hydrolase</keyword>
<dbReference type="InterPro" id="IPR043504">
    <property type="entry name" value="Peptidase_S1_PA_chymotrypsin"/>
</dbReference>
<evidence type="ECO:0000313" key="8">
    <source>
        <dbReference type="Proteomes" id="UP000298860"/>
    </source>
</evidence>
<evidence type="ECO:0000259" key="6">
    <source>
        <dbReference type="PROSITE" id="PS50106"/>
    </source>
</evidence>
<dbReference type="InterPro" id="IPR001478">
    <property type="entry name" value="PDZ"/>
</dbReference>
<feature type="transmembrane region" description="Helical" evidence="5">
    <location>
        <begin position="154"/>
        <end position="177"/>
    </location>
</feature>
<keyword evidence="2 7" id="KW-0645">Protease</keyword>
<keyword evidence="5" id="KW-0472">Membrane</keyword>
<gene>
    <name evidence="7" type="primary">pepD</name>
    <name evidence="7" type="ORF">GTS_51230</name>
</gene>
<comment type="caution">
    <text evidence="7">The sequence shown here is derived from an EMBL/GenBank/DDBJ whole genome shotgun (WGS) entry which is preliminary data.</text>
</comment>
<keyword evidence="5" id="KW-1133">Transmembrane helix</keyword>
<evidence type="ECO:0000256" key="1">
    <source>
        <dbReference type="ARBA" id="ARBA00010541"/>
    </source>
</evidence>
<organism evidence="7 8">
    <name type="scientific">Gandjariella thermophila</name>
    <dbReference type="NCBI Taxonomy" id="1931992"/>
    <lineage>
        <taxon>Bacteria</taxon>
        <taxon>Bacillati</taxon>
        <taxon>Actinomycetota</taxon>
        <taxon>Actinomycetes</taxon>
        <taxon>Pseudonocardiales</taxon>
        <taxon>Pseudonocardiaceae</taxon>
        <taxon>Gandjariella</taxon>
    </lineage>
</organism>
<dbReference type="PROSITE" id="PS50106">
    <property type="entry name" value="PDZ"/>
    <property type="match status" value="1"/>
</dbReference>
<dbReference type="Pfam" id="PF13180">
    <property type="entry name" value="PDZ_2"/>
    <property type="match status" value="1"/>
</dbReference>
<sequence length="509" mass="49667">MTENSPGAGGGHPERPQQAGEGQEPQTTSEGTGTDSGATSPWASGPGAGTPPGSAYGAASASSAAPAPSPGEPPAGAASSASSDAPQGVSSAQPAGGAPQGEHNPWQSAPYGGFPQYGAQQMPPGPPGGPTTLAMPGQPPGGPSRRGLGVRRSVAGVALLALVVGGLAGVGGGYLGYRMAEQSTAVNALDRPLPAKQTSNAPAGSVEQVAQKVLPSVVQLQVRGGTEAGEGSGIVLSSDGLILTNNHVVEVAANGGQIQAVFQDGRQAAAQVVGRDPTSDLAVVKAQNVTGLTPADLGRSDDLRVGQQVVAIGSPFDLNGTVTSGIVSALNRPVRAGGETGNQATVLDAIQTDAAINPGNSGGPLVNMQGQVIGINSAIYSPNQGGLGGQSQAGSVGIGFAIPINQARRIADELAKGGSATQTVLGVSVQDDPSGNGASVNNVTPGGAADKAGIKAGDVIIKLDDRRIPDSDALVAAVRSHNPGDTVTLTLAGGGTKQVTLGGQPVGGR</sequence>
<dbReference type="EMBL" id="BJFL01000044">
    <property type="protein sequence ID" value="GDY33490.1"/>
    <property type="molecule type" value="Genomic_DNA"/>
</dbReference>
<dbReference type="AlphaFoldDB" id="A0A4D4JEM3"/>
<protein>
    <submittedName>
        <fullName evidence="7">Serine protease PepD</fullName>
    </submittedName>
</protein>
<dbReference type="Pfam" id="PF13365">
    <property type="entry name" value="Trypsin_2"/>
    <property type="match status" value="1"/>
</dbReference>
<comment type="similarity">
    <text evidence="1">Belongs to the peptidase S1C family.</text>
</comment>
<evidence type="ECO:0000313" key="7">
    <source>
        <dbReference type="EMBL" id="GDY33490.1"/>
    </source>
</evidence>
<keyword evidence="5" id="KW-0812">Transmembrane</keyword>
<feature type="compositionally biased region" description="Low complexity" evidence="4">
    <location>
        <begin position="40"/>
        <end position="66"/>
    </location>
</feature>
<dbReference type="Gene3D" id="2.30.42.10">
    <property type="match status" value="1"/>
</dbReference>
<dbReference type="Gene3D" id="2.40.10.10">
    <property type="entry name" value="Trypsin-like serine proteases"/>
    <property type="match status" value="2"/>
</dbReference>
<dbReference type="RefSeq" id="WP_137816427.1">
    <property type="nucleotide sequence ID" value="NZ_BJFL01000044.1"/>
</dbReference>
<dbReference type="InterPro" id="IPR051201">
    <property type="entry name" value="Chloro_Bact_Ser_Proteases"/>
</dbReference>
<evidence type="ECO:0000256" key="2">
    <source>
        <dbReference type="ARBA" id="ARBA00022670"/>
    </source>
</evidence>
<dbReference type="InterPro" id="IPR001940">
    <property type="entry name" value="Peptidase_S1C"/>
</dbReference>